<evidence type="ECO:0000256" key="5">
    <source>
        <dbReference type="SAM" id="Phobius"/>
    </source>
</evidence>
<evidence type="ECO:0000256" key="3">
    <source>
        <dbReference type="ARBA" id="ARBA00022833"/>
    </source>
</evidence>
<feature type="chain" id="PRO_5043358826" description="RING-type domain-containing protein" evidence="6">
    <location>
        <begin position="21"/>
        <end position="487"/>
    </location>
</feature>
<proteinExistence type="predicted"/>
<dbReference type="Gene3D" id="3.30.40.10">
    <property type="entry name" value="Zinc/RING finger domain, C3HC4 (zinc finger)"/>
    <property type="match status" value="1"/>
</dbReference>
<keyword evidence="9" id="KW-1185">Reference proteome</keyword>
<keyword evidence="5" id="KW-0472">Membrane</keyword>
<feature type="signal peptide" evidence="6">
    <location>
        <begin position="1"/>
        <end position="20"/>
    </location>
</feature>
<dbReference type="InterPro" id="IPR001841">
    <property type="entry name" value="Znf_RING"/>
</dbReference>
<gene>
    <name evidence="8" type="ORF">BSTOLATCC_MIC36274</name>
</gene>
<evidence type="ECO:0000313" key="8">
    <source>
        <dbReference type="EMBL" id="CAG9324487.1"/>
    </source>
</evidence>
<dbReference type="EMBL" id="CAJZBQ010000036">
    <property type="protein sequence ID" value="CAG9324487.1"/>
    <property type="molecule type" value="Genomic_DNA"/>
</dbReference>
<keyword evidence="1" id="KW-0479">Metal-binding</keyword>
<keyword evidence="6" id="KW-0732">Signal</keyword>
<keyword evidence="3" id="KW-0862">Zinc</keyword>
<dbReference type="SUPFAM" id="SSF57850">
    <property type="entry name" value="RING/U-box"/>
    <property type="match status" value="1"/>
</dbReference>
<evidence type="ECO:0000259" key="7">
    <source>
        <dbReference type="PROSITE" id="PS50089"/>
    </source>
</evidence>
<dbReference type="PANTHER" id="PTHR45798:SF88">
    <property type="entry name" value="RING-H2 FINGER PROTEIN ATL61-RELATED"/>
    <property type="match status" value="1"/>
</dbReference>
<accession>A0AAU9JC27</accession>
<dbReference type="PANTHER" id="PTHR45798">
    <property type="entry name" value="RING-H2 FINGER PROTEIN ATL61-RELATED-RELATED"/>
    <property type="match status" value="1"/>
</dbReference>
<keyword evidence="5" id="KW-0812">Transmembrane</keyword>
<dbReference type="InterPro" id="IPR013083">
    <property type="entry name" value="Znf_RING/FYVE/PHD"/>
</dbReference>
<evidence type="ECO:0000256" key="2">
    <source>
        <dbReference type="ARBA" id="ARBA00022771"/>
    </source>
</evidence>
<evidence type="ECO:0000313" key="9">
    <source>
        <dbReference type="Proteomes" id="UP001162131"/>
    </source>
</evidence>
<name>A0AAU9JC27_9CILI</name>
<dbReference type="AlphaFoldDB" id="A0AAU9JC27"/>
<keyword evidence="5" id="KW-1133">Transmembrane helix</keyword>
<organism evidence="8 9">
    <name type="scientific">Blepharisma stoltei</name>
    <dbReference type="NCBI Taxonomy" id="1481888"/>
    <lineage>
        <taxon>Eukaryota</taxon>
        <taxon>Sar</taxon>
        <taxon>Alveolata</taxon>
        <taxon>Ciliophora</taxon>
        <taxon>Postciliodesmatophora</taxon>
        <taxon>Heterotrichea</taxon>
        <taxon>Heterotrichida</taxon>
        <taxon>Blepharismidae</taxon>
        <taxon>Blepharisma</taxon>
    </lineage>
</organism>
<evidence type="ECO:0000256" key="6">
    <source>
        <dbReference type="SAM" id="SignalP"/>
    </source>
</evidence>
<keyword evidence="2 4" id="KW-0863">Zinc-finger</keyword>
<feature type="transmembrane region" description="Helical" evidence="5">
    <location>
        <begin position="361"/>
        <end position="383"/>
    </location>
</feature>
<dbReference type="Pfam" id="PF13639">
    <property type="entry name" value="zf-RING_2"/>
    <property type="match status" value="1"/>
</dbReference>
<reference evidence="8" key="1">
    <citation type="submission" date="2021-09" db="EMBL/GenBank/DDBJ databases">
        <authorList>
            <consortium name="AG Swart"/>
            <person name="Singh M."/>
            <person name="Singh A."/>
            <person name="Seah K."/>
            <person name="Emmerich C."/>
        </authorList>
    </citation>
    <scope>NUCLEOTIDE SEQUENCE</scope>
    <source>
        <strain evidence="8">ATCC30299</strain>
    </source>
</reference>
<evidence type="ECO:0000256" key="1">
    <source>
        <dbReference type="ARBA" id="ARBA00022723"/>
    </source>
</evidence>
<dbReference type="Proteomes" id="UP001162131">
    <property type="component" value="Unassembled WGS sequence"/>
</dbReference>
<sequence>MAFNFLVSIFTLDLIRNALGSAEECYFLTCSSEQNPQNCLVVYNQSQVITLNPCGSNSICPVQNISPNLNHIDRFINKTCVHESSSICNYLDRSRLTGQDCCKHTDCQSEQCGKSGCIGIKESQHCSKDEECDTNLYCTDLGFCYKSYSSGSNGCKRDNECGAGYGCNFGKCVQYFSLSDGKKTEDSKFCKSMLKIGDICDSLSLYLQDEMSYYPFNCSIGDNCIFLGNSNKNPLFASTPCECDGKNKDTGYCGQYIRYLKCISSLISSALKYDSSNCSGKFSHTDDIDILFSCGSITEEQYNLVKNIYKETENWSLYQSQQINYCSKSLGLFDPDMNVLNKSINQCKKSTSLSLSTKTTVAITVTCVVIPSIIIGGIIFWLIKRRRNRHGHHIIPQSSRSQYQIQTSKAVESKSQKLDSILPSLIFSADLAIKGDPVCSICLNEIAYNDEIRVTLCSHPFHSNCLDEWLRQRNFSAQCPNCNENLL</sequence>
<feature type="domain" description="RING-type" evidence="7">
    <location>
        <begin position="439"/>
        <end position="483"/>
    </location>
</feature>
<protein>
    <recommendedName>
        <fullName evidence="7">RING-type domain-containing protein</fullName>
    </recommendedName>
</protein>
<dbReference type="GO" id="GO:0008270">
    <property type="term" value="F:zinc ion binding"/>
    <property type="evidence" value="ECO:0007669"/>
    <property type="project" value="UniProtKB-KW"/>
</dbReference>
<dbReference type="PROSITE" id="PS50089">
    <property type="entry name" value="ZF_RING_2"/>
    <property type="match status" value="1"/>
</dbReference>
<evidence type="ECO:0000256" key="4">
    <source>
        <dbReference type="PROSITE-ProRule" id="PRU00175"/>
    </source>
</evidence>
<comment type="caution">
    <text evidence="8">The sequence shown here is derived from an EMBL/GenBank/DDBJ whole genome shotgun (WGS) entry which is preliminary data.</text>
</comment>
<dbReference type="InterPro" id="IPR052788">
    <property type="entry name" value="RING-type_E3_ligase_ATL"/>
</dbReference>
<dbReference type="SMART" id="SM00184">
    <property type="entry name" value="RING"/>
    <property type="match status" value="1"/>
</dbReference>